<dbReference type="RefSeq" id="WP_173146174.1">
    <property type="nucleotide sequence ID" value="NZ_CP053985.1"/>
</dbReference>
<dbReference type="InterPro" id="IPR010998">
    <property type="entry name" value="Integrase_recombinase_N"/>
</dbReference>
<dbReference type="GO" id="GO:0003677">
    <property type="term" value="F:DNA binding"/>
    <property type="evidence" value="ECO:0007669"/>
    <property type="project" value="UniProtKB-UniRule"/>
</dbReference>
<dbReference type="GO" id="GO:0015074">
    <property type="term" value="P:DNA integration"/>
    <property type="evidence" value="ECO:0007669"/>
    <property type="project" value="UniProtKB-KW"/>
</dbReference>
<dbReference type="Pfam" id="PF22022">
    <property type="entry name" value="Phage_int_M"/>
    <property type="match status" value="1"/>
</dbReference>
<evidence type="ECO:0000256" key="5">
    <source>
        <dbReference type="PROSITE-ProRule" id="PRU01248"/>
    </source>
</evidence>
<dbReference type="PROSITE" id="PS51898">
    <property type="entry name" value="TYR_RECOMBINASE"/>
    <property type="match status" value="1"/>
</dbReference>
<evidence type="ECO:0000259" key="7">
    <source>
        <dbReference type="PROSITE" id="PS51900"/>
    </source>
</evidence>
<dbReference type="EMBL" id="CP053985">
    <property type="protein sequence ID" value="QKH37324.1"/>
    <property type="molecule type" value="Genomic_DNA"/>
</dbReference>
<evidence type="ECO:0000256" key="3">
    <source>
        <dbReference type="ARBA" id="ARBA00023125"/>
    </source>
</evidence>
<dbReference type="PANTHER" id="PTHR30629:SF2">
    <property type="entry name" value="PROPHAGE INTEGRASE INTS-RELATED"/>
    <property type="match status" value="1"/>
</dbReference>
<dbReference type="Pfam" id="PF00589">
    <property type="entry name" value="Phage_integrase"/>
    <property type="match status" value="1"/>
</dbReference>
<evidence type="ECO:0000256" key="1">
    <source>
        <dbReference type="ARBA" id="ARBA00008857"/>
    </source>
</evidence>
<gene>
    <name evidence="8" type="ORF">FOC84_21255</name>
</gene>
<dbReference type="PROSITE" id="PS51900">
    <property type="entry name" value="CB"/>
    <property type="match status" value="1"/>
</dbReference>
<dbReference type="InterPro" id="IPR053876">
    <property type="entry name" value="Phage_int_M"/>
</dbReference>
<dbReference type="SUPFAM" id="SSF56349">
    <property type="entry name" value="DNA breaking-rejoining enzymes"/>
    <property type="match status" value="1"/>
</dbReference>
<dbReference type="Gene3D" id="1.10.443.10">
    <property type="entry name" value="Intergrase catalytic core"/>
    <property type="match status" value="1"/>
</dbReference>
<dbReference type="InterPro" id="IPR013762">
    <property type="entry name" value="Integrase-like_cat_sf"/>
</dbReference>
<accession>A0A7D4INC0</accession>
<name>A0A7D4INC0_9BURK</name>
<reference evidence="8 9" key="1">
    <citation type="submission" date="2020-05" db="EMBL/GenBank/DDBJ databases">
        <title>FDA dAtabase for Regulatory Grade micrObial Sequences (FDA-ARGOS): Supporting development and validation of Infectious Disease Dx tests.</title>
        <authorList>
            <person name="Sproer C."/>
            <person name="Gronow S."/>
            <person name="Severitt S."/>
            <person name="Schroder I."/>
            <person name="Tallon L."/>
            <person name="Sadzewicz L."/>
            <person name="Zhao X."/>
            <person name="Vavikolanu K."/>
            <person name="Mehta A."/>
            <person name="Aluvathingal J."/>
            <person name="Nadendla S."/>
            <person name="Myers T."/>
            <person name="Yan Y."/>
            <person name="Sichtig H."/>
        </authorList>
    </citation>
    <scope>NUCLEOTIDE SEQUENCE [LARGE SCALE GENOMIC DNA]</scope>
    <source>
        <strain evidence="8 9">FDAARGOS_790</strain>
    </source>
</reference>
<dbReference type="Pfam" id="PF13356">
    <property type="entry name" value="Arm-DNA-bind_3"/>
    <property type="match status" value="1"/>
</dbReference>
<comment type="similarity">
    <text evidence="1">Belongs to the 'phage' integrase family.</text>
</comment>
<dbReference type="AlphaFoldDB" id="A0A7D4INC0"/>
<feature type="domain" description="Core-binding (CB)" evidence="7">
    <location>
        <begin position="106"/>
        <end position="185"/>
    </location>
</feature>
<keyword evidence="9" id="KW-1185">Reference proteome</keyword>
<dbReference type="InterPro" id="IPR002104">
    <property type="entry name" value="Integrase_catalytic"/>
</dbReference>
<keyword evidence="3 5" id="KW-0238">DNA-binding</keyword>
<dbReference type="InterPro" id="IPR044068">
    <property type="entry name" value="CB"/>
</dbReference>
<dbReference type="Gene3D" id="3.30.160.390">
    <property type="entry name" value="Integrase, DNA-binding domain"/>
    <property type="match status" value="1"/>
</dbReference>
<feature type="domain" description="Tyr recombinase" evidence="6">
    <location>
        <begin position="209"/>
        <end position="415"/>
    </location>
</feature>
<dbReference type="InterPro" id="IPR011010">
    <property type="entry name" value="DNA_brk_join_enz"/>
</dbReference>
<dbReference type="Proteomes" id="UP000500970">
    <property type="component" value="Chromosome"/>
</dbReference>
<dbReference type="Gene3D" id="1.10.150.130">
    <property type="match status" value="1"/>
</dbReference>
<proteinExistence type="inferred from homology"/>
<protein>
    <submittedName>
        <fullName evidence="8">Tyrosine-type recombinase/integrase</fullName>
    </submittedName>
</protein>
<evidence type="ECO:0000313" key="8">
    <source>
        <dbReference type="EMBL" id="QKH37324.1"/>
    </source>
</evidence>
<evidence type="ECO:0000256" key="4">
    <source>
        <dbReference type="ARBA" id="ARBA00023172"/>
    </source>
</evidence>
<dbReference type="CDD" id="cd00801">
    <property type="entry name" value="INT_P4_C"/>
    <property type="match status" value="1"/>
</dbReference>
<evidence type="ECO:0000313" key="9">
    <source>
        <dbReference type="Proteomes" id="UP000500970"/>
    </source>
</evidence>
<dbReference type="GO" id="GO:0006310">
    <property type="term" value="P:DNA recombination"/>
    <property type="evidence" value="ECO:0007669"/>
    <property type="project" value="UniProtKB-KW"/>
</dbReference>
<sequence>MATNLLTDTALRNARPSEKEIELNDGGGLIHRIRPDGRRAWIFRYTGPTTGKRERIYLGAYPLLSLKAAREMRQARQEMLQKGMDPKHAAALLDAEGDAIPETVGRLFNVWFSQEIETNRKSENDHKSIKGRYLIYVAPFLADVPLSMVRRGHVMKAIDKARLEKKMRTANLVLANLRQMFRFAVAREWMQGDPTAAIARKQAGGQENEGERVLSDAELPMLRSMLAKPPVQKSRYYVACRRVLPVHTELMVWWTLATAARPIEVASVRRKGAVNVRARNWTIPAEVSKNGKPHLVHLSDFALAVWKRMLKLPGTGEYLIPGKEGGHISEKEVTRRLTDRQRRAKAIRGRKNTTDLDLPGGHWTQHDLRRTAATIMGELGFTQDVIDRCLNHKEPKKVTRTYQRQTMLSQRQDAFEALGAHLTQILGDPQDWLPDIDPSHINDGIPPN</sequence>
<dbReference type="KEGG" id="apes:FOC84_21255"/>
<dbReference type="InterPro" id="IPR038488">
    <property type="entry name" value="Integrase_DNA-bd_sf"/>
</dbReference>
<keyword evidence="4" id="KW-0233">DNA recombination</keyword>
<keyword evidence="2" id="KW-0229">DNA integration</keyword>
<dbReference type="InterPro" id="IPR025166">
    <property type="entry name" value="Integrase_DNA_bind_dom"/>
</dbReference>
<evidence type="ECO:0000259" key="6">
    <source>
        <dbReference type="PROSITE" id="PS51898"/>
    </source>
</evidence>
<evidence type="ECO:0000256" key="2">
    <source>
        <dbReference type="ARBA" id="ARBA00022908"/>
    </source>
</evidence>
<dbReference type="PANTHER" id="PTHR30629">
    <property type="entry name" value="PROPHAGE INTEGRASE"/>
    <property type="match status" value="1"/>
</dbReference>
<dbReference type="InterPro" id="IPR050808">
    <property type="entry name" value="Phage_Integrase"/>
</dbReference>
<organism evidence="8 9">
    <name type="scientific">Achromobacter pestifer</name>
    <dbReference type="NCBI Taxonomy" id="1353889"/>
    <lineage>
        <taxon>Bacteria</taxon>
        <taxon>Pseudomonadati</taxon>
        <taxon>Pseudomonadota</taxon>
        <taxon>Betaproteobacteria</taxon>
        <taxon>Burkholderiales</taxon>
        <taxon>Alcaligenaceae</taxon>
        <taxon>Achromobacter</taxon>
    </lineage>
</organism>